<dbReference type="Proteomes" id="UP001157418">
    <property type="component" value="Unassembled WGS sequence"/>
</dbReference>
<dbReference type="Gene3D" id="3.40.50.10140">
    <property type="entry name" value="Toll/interleukin-1 receptor homology (TIR) domain"/>
    <property type="match status" value="1"/>
</dbReference>
<dbReference type="SUPFAM" id="SSF54160">
    <property type="entry name" value="Chromo domain-like"/>
    <property type="match status" value="1"/>
</dbReference>
<sequence length="185" mass="20929">MERIGKVTYRLELPPESHIHPVFHVSLLRPCYRNLAPSTLSLPTSFIDDLPVLEPESVLDQRIVNNTPHVLVKWKNRDISKATWERSDEFNISTTTVDLEYKVTVKDGGVDTGAQTTYILSQAINTSMTLSSSSSPAPTLSSQSWSTMFFLTLEEKDTRKTFMGHLYSALEQEGIYTFKDNETLP</sequence>
<protein>
    <recommendedName>
        <fullName evidence="1">Chromo domain-containing protein</fullName>
    </recommendedName>
</protein>
<dbReference type="AlphaFoldDB" id="A0AAU9N1J8"/>
<evidence type="ECO:0000259" key="1">
    <source>
        <dbReference type="PROSITE" id="PS50013"/>
    </source>
</evidence>
<dbReference type="PROSITE" id="PS50013">
    <property type="entry name" value="CHROMO_2"/>
    <property type="match status" value="1"/>
</dbReference>
<reference evidence="2 3" key="1">
    <citation type="submission" date="2022-01" db="EMBL/GenBank/DDBJ databases">
        <authorList>
            <person name="Xiong W."/>
            <person name="Schranz E."/>
        </authorList>
    </citation>
    <scope>NUCLEOTIDE SEQUENCE [LARGE SCALE GENOMIC DNA]</scope>
</reference>
<dbReference type="InterPro" id="IPR035897">
    <property type="entry name" value="Toll_tir_struct_dom_sf"/>
</dbReference>
<dbReference type="Pfam" id="PF00385">
    <property type="entry name" value="Chromo"/>
    <property type="match status" value="1"/>
</dbReference>
<gene>
    <name evidence="2" type="ORF">LVIROSA_LOCUS18317</name>
</gene>
<dbReference type="SMART" id="SM00298">
    <property type="entry name" value="CHROMO"/>
    <property type="match status" value="1"/>
</dbReference>
<proteinExistence type="predicted"/>
<dbReference type="PANTHER" id="PTHR46148:SF52">
    <property type="entry name" value="OS04G0603800 PROTEIN"/>
    <property type="match status" value="1"/>
</dbReference>
<dbReference type="InterPro" id="IPR016197">
    <property type="entry name" value="Chromo-like_dom_sf"/>
</dbReference>
<dbReference type="Gene3D" id="2.40.50.40">
    <property type="match status" value="1"/>
</dbReference>
<dbReference type="InterPro" id="IPR023780">
    <property type="entry name" value="Chromo_domain"/>
</dbReference>
<name>A0AAU9N1J8_9ASTR</name>
<dbReference type="CDD" id="cd00024">
    <property type="entry name" value="CD_CSD"/>
    <property type="match status" value="1"/>
</dbReference>
<dbReference type="InterPro" id="IPR000953">
    <property type="entry name" value="Chromo/chromo_shadow_dom"/>
</dbReference>
<comment type="caution">
    <text evidence="2">The sequence shown here is derived from an EMBL/GenBank/DDBJ whole genome shotgun (WGS) entry which is preliminary data.</text>
</comment>
<dbReference type="InterPro" id="IPR056924">
    <property type="entry name" value="SH3_Tf2-1"/>
</dbReference>
<dbReference type="EMBL" id="CAKMRJ010003334">
    <property type="protein sequence ID" value="CAH1431606.1"/>
    <property type="molecule type" value="Genomic_DNA"/>
</dbReference>
<organism evidence="2 3">
    <name type="scientific">Lactuca virosa</name>
    <dbReference type="NCBI Taxonomy" id="75947"/>
    <lineage>
        <taxon>Eukaryota</taxon>
        <taxon>Viridiplantae</taxon>
        <taxon>Streptophyta</taxon>
        <taxon>Embryophyta</taxon>
        <taxon>Tracheophyta</taxon>
        <taxon>Spermatophyta</taxon>
        <taxon>Magnoliopsida</taxon>
        <taxon>eudicotyledons</taxon>
        <taxon>Gunneridae</taxon>
        <taxon>Pentapetalae</taxon>
        <taxon>asterids</taxon>
        <taxon>campanulids</taxon>
        <taxon>Asterales</taxon>
        <taxon>Asteraceae</taxon>
        <taxon>Cichorioideae</taxon>
        <taxon>Cichorieae</taxon>
        <taxon>Lactucinae</taxon>
        <taxon>Lactuca</taxon>
    </lineage>
</organism>
<accession>A0AAU9N1J8</accession>
<feature type="domain" description="Chromo" evidence="1">
    <location>
        <begin position="53"/>
        <end position="85"/>
    </location>
</feature>
<evidence type="ECO:0000313" key="2">
    <source>
        <dbReference type="EMBL" id="CAH1431606.1"/>
    </source>
</evidence>
<keyword evidence="3" id="KW-1185">Reference proteome</keyword>
<dbReference type="Pfam" id="PF24626">
    <property type="entry name" value="SH3_Tf2-1"/>
    <property type="match status" value="1"/>
</dbReference>
<evidence type="ECO:0000313" key="3">
    <source>
        <dbReference type="Proteomes" id="UP001157418"/>
    </source>
</evidence>
<dbReference type="PANTHER" id="PTHR46148">
    <property type="entry name" value="CHROMO DOMAIN-CONTAINING PROTEIN"/>
    <property type="match status" value="1"/>
</dbReference>